<organism evidence="10 11">
    <name type="scientific">Babjeviella inositovora NRRL Y-12698</name>
    <dbReference type="NCBI Taxonomy" id="984486"/>
    <lineage>
        <taxon>Eukaryota</taxon>
        <taxon>Fungi</taxon>
        <taxon>Dikarya</taxon>
        <taxon>Ascomycota</taxon>
        <taxon>Saccharomycotina</taxon>
        <taxon>Pichiomycetes</taxon>
        <taxon>Serinales incertae sedis</taxon>
        <taxon>Babjeviella</taxon>
    </lineage>
</organism>
<sequence>MEAVTSGTLDDPNDLILQAITSNPLSLGEVGRTLSSDQKFLALQRTGHSGLQDLDDIPPDAAYMLTKIDELSVQEALAILQEAIVYHGDDVNFPHEVMEKIVDLVDQHYTPRDSDEGGNEKLKSQAQLHFDLEEKNSGNYLDDWEFESKMEAALIAFHSPYPEVRAVTDPYDDPTIPVETFRAYLLIIVWTILGSGIYEFFRHRNPPITLPTSVIQIFLYPLGKFMAAVLPDWGFTIKGQRYTINPGPYTYKEQMFATVSISVAVGGAYVSYNLYALKLDMFYGVTWAGFGYQLLLILCTQFMGFGFAGIFRKICVYPVRAMWPTLLPTLALNRALLKDEKREIINGWKISRYNFFFLVSSCSFLYFWFPNYLFEALSTFNWMNWIAPNNFNLASISGSRYGLGVNPISTFDWNVLLNLPLSVPWYSNVNQYIGSIIALFAIIGVFWSNYKWSGYLPLNSNKIFTNTGKSYVVTEVLTNGLLDTEKYQKYSPPYYGAANLVLYGAFFAIYPFSIIYTFANEWAGISSSFKQIWHAFRDFKRSNFAGFNDPHSKMMSKYPEVPDWWFYVILVFAIVMGILCVQLYPAQTPVWGIFFTIGINFVFLIPIVLIYCVTGFQFGLNVLVELIVGYAIPGNGIALMTLKALGYNIDGQAENYLSDQKLAHYAKVPPLAIFRGQMLATLIQCFVTLGVLNWSLSNIEDICTTNQPQKFSCPGDNTFFSASVFWGVIGPKRVFNGLYPILQWCFLIGALLPIPCLVFKRWGPKYLTRNFQPTLMIGGMLIYAPYNLSNYTAGMYIGFAFMYVIKRRFSSWWEKYNYVLASALNAGIAFSAIIIFFSVQYHAKNIDWWGNNVPYLGIEGKGKGTRQSLLNITDTARGFFGPEPGSYP</sequence>
<evidence type="ECO:0000256" key="3">
    <source>
        <dbReference type="ARBA" id="ARBA00022448"/>
    </source>
</evidence>
<proteinExistence type="inferred from homology"/>
<feature type="transmembrane region" description="Helical" evidence="9">
    <location>
        <begin position="622"/>
        <end position="642"/>
    </location>
</feature>
<keyword evidence="8 9" id="KW-0472">Membrane</keyword>
<evidence type="ECO:0008006" key="12">
    <source>
        <dbReference type="Google" id="ProtNLM"/>
    </source>
</evidence>
<dbReference type="InterPro" id="IPR004648">
    <property type="entry name" value="Oligpept_transpt"/>
</dbReference>
<feature type="transmembrane region" description="Helical" evidence="9">
    <location>
        <begin position="591"/>
        <end position="616"/>
    </location>
</feature>
<evidence type="ECO:0000256" key="6">
    <source>
        <dbReference type="ARBA" id="ARBA00022927"/>
    </source>
</evidence>
<dbReference type="GO" id="GO:0015031">
    <property type="term" value="P:protein transport"/>
    <property type="evidence" value="ECO:0007669"/>
    <property type="project" value="UniProtKB-KW"/>
</dbReference>
<evidence type="ECO:0000256" key="8">
    <source>
        <dbReference type="ARBA" id="ARBA00023136"/>
    </source>
</evidence>
<keyword evidence="3" id="KW-0813">Transport</keyword>
<dbReference type="GO" id="GO:0016020">
    <property type="term" value="C:membrane"/>
    <property type="evidence" value="ECO:0007669"/>
    <property type="project" value="UniProtKB-SubCell"/>
</dbReference>
<evidence type="ECO:0000313" key="10">
    <source>
        <dbReference type="EMBL" id="ODQ82745.1"/>
    </source>
</evidence>
<keyword evidence="6" id="KW-0653">Protein transport</keyword>
<dbReference type="PANTHER" id="PTHR22601">
    <property type="entry name" value="ISP4 LIKE PROTEIN"/>
    <property type="match status" value="1"/>
</dbReference>
<keyword evidence="11" id="KW-1185">Reference proteome</keyword>
<dbReference type="NCBIfam" id="TIGR00728">
    <property type="entry name" value="OPT_sfam"/>
    <property type="match status" value="1"/>
</dbReference>
<keyword evidence="5" id="KW-0571">Peptide transport</keyword>
<dbReference type="NCBIfam" id="TIGR00727">
    <property type="entry name" value="ISP4_OPT"/>
    <property type="match status" value="1"/>
</dbReference>
<dbReference type="GO" id="GO:0035673">
    <property type="term" value="F:oligopeptide transmembrane transporter activity"/>
    <property type="evidence" value="ECO:0007669"/>
    <property type="project" value="InterPro"/>
</dbReference>
<reference evidence="11" key="1">
    <citation type="submission" date="2016-05" db="EMBL/GenBank/DDBJ databases">
        <title>Comparative genomics of biotechnologically important yeasts.</title>
        <authorList>
            <consortium name="DOE Joint Genome Institute"/>
            <person name="Riley R."/>
            <person name="Haridas S."/>
            <person name="Wolfe K.H."/>
            <person name="Lopes M.R."/>
            <person name="Hittinger C.T."/>
            <person name="Goker M."/>
            <person name="Salamov A."/>
            <person name="Wisecaver J."/>
            <person name="Long T.M."/>
            <person name="Aerts A.L."/>
            <person name="Barry K."/>
            <person name="Choi C."/>
            <person name="Clum A."/>
            <person name="Coughlan A.Y."/>
            <person name="Deshpande S."/>
            <person name="Douglass A.P."/>
            <person name="Hanson S.J."/>
            <person name="Klenk H.-P."/>
            <person name="Labutti K."/>
            <person name="Lapidus A."/>
            <person name="Lindquist E."/>
            <person name="Lipzen A."/>
            <person name="Meier-Kolthoff J.P."/>
            <person name="Ohm R.A."/>
            <person name="Otillar R.P."/>
            <person name="Pangilinan J."/>
            <person name="Peng Y."/>
            <person name="Rokas A."/>
            <person name="Rosa C.A."/>
            <person name="Scheuner C."/>
            <person name="Sibirny A.A."/>
            <person name="Slot J.C."/>
            <person name="Stielow J.B."/>
            <person name="Sun H."/>
            <person name="Kurtzman C.P."/>
            <person name="Blackwell M."/>
            <person name="Grigoriev I.V."/>
            <person name="Jeffries T.W."/>
        </authorList>
    </citation>
    <scope>NUCLEOTIDE SEQUENCE [LARGE SCALE GENOMIC DNA]</scope>
    <source>
        <strain evidence="11">NRRL Y-12698</strain>
    </source>
</reference>
<name>A0A1E3QYQ8_9ASCO</name>
<evidence type="ECO:0000256" key="4">
    <source>
        <dbReference type="ARBA" id="ARBA00022692"/>
    </source>
</evidence>
<dbReference type="RefSeq" id="XP_018988073.1">
    <property type="nucleotide sequence ID" value="XM_019131555.1"/>
</dbReference>
<dbReference type="Pfam" id="PF03169">
    <property type="entry name" value="OPT"/>
    <property type="match status" value="1"/>
</dbReference>
<evidence type="ECO:0000256" key="9">
    <source>
        <dbReference type="SAM" id="Phobius"/>
    </source>
</evidence>
<feature type="transmembrane region" description="Helical" evidence="9">
    <location>
        <begin position="741"/>
        <end position="759"/>
    </location>
</feature>
<comment type="similarity">
    <text evidence="2">Belongs to the oligopeptide OPT transporter family.</text>
</comment>
<evidence type="ECO:0000256" key="5">
    <source>
        <dbReference type="ARBA" id="ARBA00022856"/>
    </source>
</evidence>
<accession>A0A1E3QYQ8</accession>
<evidence type="ECO:0000313" key="11">
    <source>
        <dbReference type="Proteomes" id="UP000094336"/>
    </source>
</evidence>
<evidence type="ECO:0000256" key="2">
    <source>
        <dbReference type="ARBA" id="ARBA00008807"/>
    </source>
</evidence>
<feature type="transmembrane region" description="Helical" evidence="9">
    <location>
        <begin position="255"/>
        <end position="275"/>
    </location>
</feature>
<feature type="transmembrane region" description="Helical" evidence="9">
    <location>
        <begin position="282"/>
        <end position="304"/>
    </location>
</feature>
<dbReference type="OrthoDB" id="9986677at2759"/>
<dbReference type="AlphaFoldDB" id="A0A1E3QYQ8"/>
<feature type="transmembrane region" description="Helical" evidence="9">
    <location>
        <begin position="494"/>
        <end position="519"/>
    </location>
</feature>
<feature type="transmembrane region" description="Helical" evidence="9">
    <location>
        <begin position="780"/>
        <end position="805"/>
    </location>
</feature>
<keyword evidence="7 9" id="KW-1133">Transmembrane helix</keyword>
<feature type="transmembrane region" description="Helical" evidence="9">
    <location>
        <begin position="817"/>
        <end position="839"/>
    </location>
</feature>
<feature type="transmembrane region" description="Helical" evidence="9">
    <location>
        <begin position="432"/>
        <end position="450"/>
    </location>
</feature>
<evidence type="ECO:0000256" key="7">
    <source>
        <dbReference type="ARBA" id="ARBA00022989"/>
    </source>
</evidence>
<feature type="transmembrane region" description="Helical" evidence="9">
    <location>
        <begin position="564"/>
        <end position="584"/>
    </location>
</feature>
<dbReference type="Proteomes" id="UP000094336">
    <property type="component" value="Unassembled WGS sequence"/>
</dbReference>
<feature type="transmembrane region" description="Helical" evidence="9">
    <location>
        <begin position="213"/>
        <end position="235"/>
    </location>
</feature>
<dbReference type="EMBL" id="KV454426">
    <property type="protein sequence ID" value="ODQ82745.1"/>
    <property type="molecule type" value="Genomic_DNA"/>
</dbReference>
<dbReference type="GeneID" id="30149408"/>
<feature type="transmembrane region" description="Helical" evidence="9">
    <location>
        <begin position="353"/>
        <end position="374"/>
    </location>
</feature>
<gene>
    <name evidence="10" type="ORF">BABINDRAFT_31681</name>
</gene>
<protein>
    <recommendedName>
        <fullName evidence="12">OPT family small oligopeptide transporter</fullName>
    </recommendedName>
</protein>
<dbReference type="InterPro" id="IPR004813">
    <property type="entry name" value="OPT"/>
</dbReference>
<keyword evidence="4 9" id="KW-0812">Transmembrane</keyword>
<feature type="transmembrane region" description="Helical" evidence="9">
    <location>
        <begin position="181"/>
        <end position="201"/>
    </location>
</feature>
<comment type="subcellular location">
    <subcellularLocation>
        <location evidence="1">Membrane</location>
        <topology evidence="1">Multi-pass membrane protein</topology>
    </subcellularLocation>
</comment>
<evidence type="ECO:0000256" key="1">
    <source>
        <dbReference type="ARBA" id="ARBA00004141"/>
    </source>
</evidence>